<dbReference type="eggNOG" id="COG3807">
    <property type="taxonomic scope" value="Bacteria"/>
</dbReference>
<dbReference type="InterPro" id="IPR010466">
    <property type="entry name" value="DUF1058"/>
</dbReference>
<organism evidence="2 3">
    <name type="scientific">Hirschia baltica (strain ATCC 49814 / DSM 5838 / IFAM 1418)</name>
    <dbReference type="NCBI Taxonomy" id="582402"/>
    <lineage>
        <taxon>Bacteria</taxon>
        <taxon>Pseudomonadati</taxon>
        <taxon>Pseudomonadota</taxon>
        <taxon>Alphaproteobacteria</taxon>
        <taxon>Hyphomonadales</taxon>
        <taxon>Hyphomonadaceae</taxon>
        <taxon>Hirschia</taxon>
    </lineage>
</organism>
<sequence>MMVMIMYSSQNAHSKRLFVIFFLLLSAMGMSAMVPAFAQSDFTIEPASLTPYVNPQQERRISKFSSMPVPRYASLKYNEVNGRLGPGLEYPIKWQYQRSGLPVLVVKESKNWRKIRDPQGDEVWVHQRMLGARRTGITSTNVIMYQKPDLETLPIAEVEMGVVADIAECEGDWCRVDIDGRNGWAYRNSIWGVDDLG</sequence>
<dbReference type="Proteomes" id="UP000002745">
    <property type="component" value="Chromosome"/>
</dbReference>
<proteinExistence type="predicted"/>
<evidence type="ECO:0000256" key="1">
    <source>
        <dbReference type="SAM" id="SignalP"/>
    </source>
</evidence>
<dbReference type="STRING" id="582402.Hbal_3054"/>
<keyword evidence="3" id="KW-1185">Reference proteome</keyword>
<keyword evidence="1" id="KW-0732">Signal</keyword>
<evidence type="ECO:0000313" key="2">
    <source>
        <dbReference type="EMBL" id="ACT60722.1"/>
    </source>
</evidence>
<feature type="chain" id="PRO_5002974175" description="SH3b domain-containing protein" evidence="1">
    <location>
        <begin position="39"/>
        <end position="197"/>
    </location>
</feature>
<reference evidence="3" key="1">
    <citation type="journal article" date="2011" name="J. Bacteriol.">
        <title>Genome sequences of eight morphologically diverse alphaproteobacteria.</title>
        <authorList>
            <consortium name="US DOE Joint Genome Institute"/>
            <person name="Brown P.J."/>
            <person name="Kysela D.T."/>
            <person name="Buechlein A."/>
            <person name="Hemmerich C."/>
            <person name="Brun Y.V."/>
        </authorList>
    </citation>
    <scope>NUCLEOTIDE SEQUENCE [LARGE SCALE GENOMIC DNA]</scope>
    <source>
        <strain evidence="3">ATCC 49814 / DSM 5838 / IFAM 1418</strain>
    </source>
</reference>
<evidence type="ECO:0008006" key="4">
    <source>
        <dbReference type="Google" id="ProtNLM"/>
    </source>
</evidence>
<dbReference type="Gene3D" id="2.30.30.40">
    <property type="entry name" value="SH3 Domains"/>
    <property type="match status" value="2"/>
</dbReference>
<dbReference type="KEGG" id="hba:Hbal_3054"/>
<gene>
    <name evidence="2" type="ordered locus">Hbal_3054</name>
</gene>
<protein>
    <recommendedName>
        <fullName evidence="4">SH3b domain-containing protein</fullName>
    </recommendedName>
</protein>
<dbReference type="AlphaFoldDB" id="C6XRW2"/>
<accession>C6XRW2</accession>
<dbReference type="Pfam" id="PF06347">
    <property type="entry name" value="SH3_4"/>
    <property type="match status" value="2"/>
</dbReference>
<dbReference type="EMBL" id="CP001678">
    <property type="protein sequence ID" value="ACT60722.1"/>
    <property type="molecule type" value="Genomic_DNA"/>
</dbReference>
<evidence type="ECO:0000313" key="3">
    <source>
        <dbReference type="Proteomes" id="UP000002745"/>
    </source>
</evidence>
<feature type="signal peptide" evidence="1">
    <location>
        <begin position="1"/>
        <end position="38"/>
    </location>
</feature>
<name>C6XRW2_HIRBI</name>
<dbReference type="HOGENOM" id="CLU_086360_1_0_5"/>